<dbReference type="PANTHER" id="PTHR43764">
    <property type="entry name" value="MOLYBDENUM COFACTOR BIOSYNTHESIS"/>
    <property type="match status" value="1"/>
</dbReference>
<dbReference type="AlphaFoldDB" id="A0A2W1LJA2"/>
<keyword evidence="6" id="KW-1185">Reference proteome</keyword>
<comment type="caution">
    <text evidence="5">The sequence shown here is derived from an EMBL/GenBank/DDBJ whole genome shotgun (WGS) entry which is preliminary data.</text>
</comment>
<dbReference type="NCBIfam" id="TIGR00177">
    <property type="entry name" value="molyb_syn"/>
    <property type="match status" value="1"/>
</dbReference>
<dbReference type="SMART" id="SM00852">
    <property type="entry name" value="MoCF_biosynth"/>
    <property type="match status" value="1"/>
</dbReference>
<dbReference type="OrthoDB" id="9784492at2"/>
<accession>A0A2W1LJA2</accession>
<dbReference type="PANTHER" id="PTHR43764:SF1">
    <property type="entry name" value="MOLYBDOPTERIN MOLYBDOTRANSFERASE"/>
    <property type="match status" value="1"/>
</dbReference>
<dbReference type="GO" id="GO:0006777">
    <property type="term" value="P:Mo-molybdopterin cofactor biosynthetic process"/>
    <property type="evidence" value="ECO:0007669"/>
    <property type="project" value="UniProtKB-KW"/>
</dbReference>
<dbReference type="InterPro" id="IPR036425">
    <property type="entry name" value="MoaB/Mog-like_dom_sf"/>
</dbReference>
<dbReference type="InterPro" id="IPR051920">
    <property type="entry name" value="MPT_Adenylyltrnsfr/MoaC-Rel"/>
</dbReference>
<dbReference type="UniPathway" id="UPA00344"/>
<evidence type="ECO:0000256" key="2">
    <source>
        <dbReference type="ARBA" id="ARBA00005046"/>
    </source>
</evidence>
<reference evidence="5 6" key="1">
    <citation type="submission" date="2018-06" db="EMBL/GenBank/DDBJ databases">
        <title>Paenibacillus imtechensis sp. nov.</title>
        <authorList>
            <person name="Pinnaka A.K."/>
            <person name="Singh H."/>
            <person name="Kaur M."/>
        </authorList>
    </citation>
    <scope>NUCLEOTIDE SEQUENCE [LARGE SCALE GENOMIC DNA]</scope>
    <source>
        <strain evidence="5 6">SMB1</strain>
    </source>
</reference>
<dbReference type="InterPro" id="IPR008284">
    <property type="entry name" value="MoCF_biosynth_CS"/>
</dbReference>
<gene>
    <name evidence="5" type="ORF">DNH61_15250</name>
</gene>
<sequence>MRWKVAILTASDKGSRGEREDTSAQVIRELVEEEIGGEIVDYRIVPDEQDEIMAALIEMTDYYKADLVLTTGGTGLAARDLTPEATIRVIDRQVPGIAEAMRMASLQKTRQAMLSRGIAGLRGQSLIINLPGSPKGVQENLMAIIDQLPHALAILSGRVGEHADER</sequence>
<dbReference type="InterPro" id="IPR001453">
    <property type="entry name" value="MoaB/Mog_dom"/>
</dbReference>
<evidence type="ECO:0000313" key="6">
    <source>
        <dbReference type="Proteomes" id="UP000249522"/>
    </source>
</evidence>
<comment type="pathway">
    <text evidence="2">Cofactor biosynthesis; molybdopterin biosynthesis.</text>
</comment>
<evidence type="ECO:0000256" key="1">
    <source>
        <dbReference type="ARBA" id="ARBA00003487"/>
    </source>
</evidence>
<proteinExistence type="predicted"/>
<dbReference type="RefSeq" id="WP_111147543.1">
    <property type="nucleotide sequence ID" value="NZ_QKRB01000046.1"/>
</dbReference>
<dbReference type="Proteomes" id="UP000249522">
    <property type="component" value="Unassembled WGS sequence"/>
</dbReference>
<dbReference type="EMBL" id="QKRB01000046">
    <property type="protein sequence ID" value="PZD94995.1"/>
    <property type="molecule type" value="Genomic_DNA"/>
</dbReference>
<evidence type="ECO:0000313" key="5">
    <source>
        <dbReference type="EMBL" id="PZD94995.1"/>
    </source>
</evidence>
<name>A0A2W1LJA2_9BACL</name>
<dbReference type="Pfam" id="PF00994">
    <property type="entry name" value="MoCF_biosynth"/>
    <property type="match status" value="1"/>
</dbReference>
<organism evidence="5 6">
    <name type="scientific">Paenibacillus sambharensis</name>
    <dbReference type="NCBI Taxonomy" id="1803190"/>
    <lineage>
        <taxon>Bacteria</taxon>
        <taxon>Bacillati</taxon>
        <taxon>Bacillota</taxon>
        <taxon>Bacilli</taxon>
        <taxon>Bacillales</taxon>
        <taxon>Paenibacillaceae</taxon>
        <taxon>Paenibacillus</taxon>
    </lineage>
</organism>
<comment type="function">
    <text evidence="1">May be involved in the biosynthesis of molybdopterin.</text>
</comment>
<dbReference type="Gene3D" id="3.40.980.10">
    <property type="entry name" value="MoaB/Mog-like domain"/>
    <property type="match status" value="1"/>
</dbReference>
<protein>
    <submittedName>
        <fullName evidence="5">Molybdenum cofactor biosynthesis protein</fullName>
    </submittedName>
</protein>
<evidence type="ECO:0000256" key="3">
    <source>
        <dbReference type="ARBA" id="ARBA00023150"/>
    </source>
</evidence>
<dbReference type="CDD" id="cd00886">
    <property type="entry name" value="MogA_MoaB"/>
    <property type="match status" value="1"/>
</dbReference>
<evidence type="ECO:0000259" key="4">
    <source>
        <dbReference type="SMART" id="SM00852"/>
    </source>
</evidence>
<dbReference type="SUPFAM" id="SSF53218">
    <property type="entry name" value="Molybdenum cofactor biosynthesis proteins"/>
    <property type="match status" value="1"/>
</dbReference>
<keyword evidence="3" id="KW-0501">Molybdenum cofactor biosynthesis</keyword>
<feature type="domain" description="MoaB/Mog" evidence="4">
    <location>
        <begin position="6"/>
        <end position="151"/>
    </location>
</feature>
<dbReference type="PROSITE" id="PS01078">
    <property type="entry name" value="MOCF_BIOSYNTHESIS_1"/>
    <property type="match status" value="1"/>
</dbReference>